<protein>
    <submittedName>
        <fullName evidence="2">Uncharacterized protein</fullName>
    </submittedName>
</protein>
<feature type="chain" id="PRO_5047180659" evidence="1">
    <location>
        <begin position="17"/>
        <end position="151"/>
    </location>
</feature>
<sequence length="151" mass="17156">MKILISLFILLNTAFAATPDCIYTGRGEVYDFNGNHLKDLSFDLRLERFKSGPGEFYFNETKTFTDQSTTLLVFGMGWFIGHYSYDDGAGRVVKGQCLNYGYCVGRNEFPDFKGTFVTRFNEREILTTTTTDDLIVDEVVRPINGDTCSFN</sequence>
<organism evidence="2 3">
    <name type="scientific">Bacteriovorax antarcticus</name>
    <dbReference type="NCBI Taxonomy" id="3088717"/>
    <lineage>
        <taxon>Bacteria</taxon>
        <taxon>Pseudomonadati</taxon>
        <taxon>Bdellovibrionota</taxon>
        <taxon>Bacteriovoracia</taxon>
        <taxon>Bacteriovoracales</taxon>
        <taxon>Bacteriovoracaceae</taxon>
        <taxon>Bacteriovorax</taxon>
    </lineage>
</organism>
<comment type="caution">
    <text evidence="2">The sequence shown here is derived from an EMBL/GenBank/DDBJ whole genome shotgun (WGS) entry which is preliminary data.</text>
</comment>
<evidence type="ECO:0000313" key="2">
    <source>
        <dbReference type="EMBL" id="MEA9355400.1"/>
    </source>
</evidence>
<evidence type="ECO:0000313" key="3">
    <source>
        <dbReference type="Proteomes" id="UP001302274"/>
    </source>
</evidence>
<evidence type="ECO:0000256" key="1">
    <source>
        <dbReference type="SAM" id="SignalP"/>
    </source>
</evidence>
<name>A0ABU5VTR7_9BACT</name>
<keyword evidence="3" id="KW-1185">Reference proteome</keyword>
<proteinExistence type="predicted"/>
<dbReference type="RefSeq" id="WP_323574910.1">
    <property type="nucleotide sequence ID" value="NZ_JAYGJQ010000001.1"/>
</dbReference>
<keyword evidence="1" id="KW-0732">Signal</keyword>
<dbReference type="Proteomes" id="UP001302274">
    <property type="component" value="Unassembled WGS sequence"/>
</dbReference>
<gene>
    <name evidence="2" type="ORF">SHI21_04275</name>
</gene>
<accession>A0ABU5VTR7</accession>
<feature type="signal peptide" evidence="1">
    <location>
        <begin position="1"/>
        <end position="16"/>
    </location>
</feature>
<reference evidence="2 3" key="1">
    <citation type="submission" date="2023-11" db="EMBL/GenBank/DDBJ databases">
        <title>A Novel Polar Bacteriovorax (B. antarcticus) Isolated from the Biocrust in Antarctica.</title>
        <authorList>
            <person name="Mun W."/>
            <person name="Choi S.Y."/>
            <person name="Mitchell R.J."/>
        </authorList>
    </citation>
    <scope>NUCLEOTIDE SEQUENCE [LARGE SCALE GENOMIC DNA]</scope>
    <source>
        <strain evidence="2 3">PP10</strain>
    </source>
</reference>
<dbReference type="EMBL" id="JAYGJQ010000001">
    <property type="protein sequence ID" value="MEA9355400.1"/>
    <property type="molecule type" value="Genomic_DNA"/>
</dbReference>